<name>A0AAN8Q2H6_PATCE</name>
<dbReference type="Pfam" id="PF13520">
    <property type="entry name" value="AA_permease_2"/>
    <property type="match status" value="1"/>
</dbReference>
<comment type="caution">
    <text evidence="7">The sequence shown here is derived from an EMBL/GenBank/DDBJ whole genome shotgun (WGS) entry which is preliminary data.</text>
</comment>
<dbReference type="PANTHER" id="PTHR11785">
    <property type="entry name" value="AMINO ACID TRANSPORTER"/>
    <property type="match status" value="1"/>
</dbReference>
<accession>A0AAN8Q2H6</accession>
<proteinExistence type="predicted"/>
<feature type="transmembrane region" description="Helical" evidence="6">
    <location>
        <begin position="185"/>
        <end position="204"/>
    </location>
</feature>
<keyword evidence="4 6" id="KW-0472">Membrane</keyword>
<comment type="subcellular location">
    <subcellularLocation>
        <location evidence="1">Membrane</location>
        <topology evidence="1">Multi-pass membrane protein</topology>
    </subcellularLocation>
</comment>
<keyword evidence="3 6" id="KW-1133">Transmembrane helix</keyword>
<feature type="transmembrane region" description="Helical" evidence="6">
    <location>
        <begin position="210"/>
        <end position="232"/>
    </location>
</feature>
<feature type="compositionally biased region" description="Low complexity" evidence="5">
    <location>
        <begin position="634"/>
        <end position="647"/>
    </location>
</feature>
<evidence type="ECO:0000256" key="5">
    <source>
        <dbReference type="SAM" id="MobiDB-lite"/>
    </source>
</evidence>
<feature type="region of interest" description="Disordered" evidence="5">
    <location>
        <begin position="607"/>
        <end position="673"/>
    </location>
</feature>
<keyword evidence="8" id="KW-1185">Reference proteome</keyword>
<gene>
    <name evidence="7" type="ORF">SNE40_007557</name>
</gene>
<feature type="transmembrane region" description="Helical" evidence="6">
    <location>
        <begin position="127"/>
        <end position="149"/>
    </location>
</feature>
<reference evidence="7 8" key="1">
    <citation type="submission" date="2024-01" db="EMBL/GenBank/DDBJ databases">
        <title>The genome of the rayed Mediterranean limpet Patella caerulea (Linnaeus, 1758).</title>
        <authorList>
            <person name="Anh-Thu Weber A."/>
            <person name="Halstead-Nussloch G."/>
        </authorList>
    </citation>
    <scope>NUCLEOTIDE SEQUENCE [LARGE SCALE GENOMIC DNA]</scope>
    <source>
        <strain evidence="7">AATW-2023a</strain>
        <tissue evidence="7">Whole specimen</tissue>
    </source>
</reference>
<evidence type="ECO:0000256" key="2">
    <source>
        <dbReference type="ARBA" id="ARBA00022692"/>
    </source>
</evidence>
<evidence type="ECO:0000256" key="3">
    <source>
        <dbReference type="ARBA" id="ARBA00022989"/>
    </source>
</evidence>
<feature type="compositionally biased region" description="Basic and acidic residues" evidence="5">
    <location>
        <begin position="650"/>
        <end position="666"/>
    </location>
</feature>
<protein>
    <submittedName>
        <fullName evidence="7">Uncharacterized protein</fullName>
    </submittedName>
</protein>
<dbReference type="AlphaFoldDB" id="A0AAN8Q2H6"/>
<dbReference type="EMBL" id="JAZGQO010000006">
    <property type="protein sequence ID" value="KAK6185291.1"/>
    <property type="molecule type" value="Genomic_DNA"/>
</dbReference>
<evidence type="ECO:0000256" key="1">
    <source>
        <dbReference type="ARBA" id="ARBA00004141"/>
    </source>
</evidence>
<dbReference type="InterPro" id="IPR050598">
    <property type="entry name" value="AminoAcid_Transporter"/>
</dbReference>
<feature type="transmembrane region" description="Helical" evidence="6">
    <location>
        <begin position="64"/>
        <end position="81"/>
    </location>
</feature>
<feature type="transmembrane region" description="Helical" evidence="6">
    <location>
        <begin position="469"/>
        <end position="489"/>
    </location>
</feature>
<dbReference type="Proteomes" id="UP001347796">
    <property type="component" value="Unassembled WGS sequence"/>
</dbReference>
<organism evidence="7 8">
    <name type="scientific">Patella caerulea</name>
    <name type="common">Rayed Mediterranean limpet</name>
    <dbReference type="NCBI Taxonomy" id="87958"/>
    <lineage>
        <taxon>Eukaryota</taxon>
        <taxon>Metazoa</taxon>
        <taxon>Spiralia</taxon>
        <taxon>Lophotrochozoa</taxon>
        <taxon>Mollusca</taxon>
        <taxon>Gastropoda</taxon>
        <taxon>Patellogastropoda</taxon>
        <taxon>Patelloidea</taxon>
        <taxon>Patellidae</taxon>
        <taxon>Patella</taxon>
    </lineage>
</organism>
<dbReference type="PANTHER" id="PTHR11785:SF512">
    <property type="entry name" value="SOBREMESA, ISOFORM B"/>
    <property type="match status" value="1"/>
</dbReference>
<feature type="transmembrane region" description="Helical" evidence="6">
    <location>
        <begin position="287"/>
        <end position="309"/>
    </location>
</feature>
<evidence type="ECO:0000313" key="8">
    <source>
        <dbReference type="Proteomes" id="UP001347796"/>
    </source>
</evidence>
<evidence type="ECO:0000256" key="4">
    <source>
        <dbReference type="ARBA" id="ARBA00023136"/>
    </source>
</evidence>
<dbReference type="Gene3D" id="1.20.1740.10">
    <property type="entry name" value="Amino acid/polyamine transporter I"/>
    <property type="match status" value="1"/>
</dbReference>
<feature type="transmembrane region" description="Helical" evidence="6">
    <location>
        <begin position="93"/>
        <end position="115"/>
    </location>
</feature>
<evidence type="ECO:0000256" key="6">
    <source>
        <dbReference type="SAM" id="Phobius"/>
    </source>
</evidence>
<sequence>MTTKETQESHINVLSANDLGKDLNNGHDNPGFEKDNFSNRTDAFNQNFRRNSVKQEDKSQQINTLYGGALIINAIIGPGIFTSPKGVVKGAGSVGLTLIIWGSFGVFSAFAALCFTELRESVSREGVEYAYITEAFGPLASFVYCWMRIAAAEPVATAIFCMGFADYTLDAYYDDCGPSQLHRKVLGILAVVTLAYLNVFSAKLSEKVQVLGTIGKTVALAVIIICGIIRLANGHVTELKTGFDNTETNPTAITSAIYNCLWAYGGWASVNNVTKGVRKPPRNLPRLIKVAIPTVGVIFMAVVTSYFTVMTKDELVGSEAIGVTWSDRVLGAYSPVIPIGVGFLALRSANATFLDAGKLSGVAVKDNKMPEVTAFVHVRSKTPILTVITRAIIAIIMIILGTLSSLLNFFIFIVWAFHGLSVLALIVLRFKNKKKKRPYKVYLFMPVIVVLGITILLITPFLERPKDEFIIAISLFILSFIAYLPVTYLKSYNPLLFDKVTVWLQLFLRIVPRRALRRKASIMKDRMYSRRMSTPETRGYLRYNSTDKSGGIDNNNDSLRLRKPVEMSKGVLTDKPIVSILKRSNENESDIYTEVDIDQGLSMSVEQQSVDGSIDDDYATDDDLGSTDDDLGSTDDALSSSSSTSSDDNNDGHGDELVDKKSDAKTAKKVQKL</sequence>
<feature type="transmembrane region" description="Helical" evidence="6">
    <location>
        <begin position="329"/>
        <end position="346"/>
    </location>
</feature>
<dbReference type="GO" id="GO:0015179">
    <property type="term" value="F:L-amino acid transmembrane transporter activity"/>
    <property type="evidence" value="ECO:0007669"/>
    <property type="project" value="TreeGrafter"/>
</dbReference>
<feature type="transmembrane region" description="Helical" evidence="6">
    <location>
        <begin position="442"/>
        <end position="463"/>
    </location>
</feature>
<dbReference type="InterPro" id="IPR002293">
    <property type="entry name" value="AA/rel_permease1"/>
</dbReference>
<feature type="compositionally biased region" description="Acidic residues" evidence="5">
    <location>
        <begin position="613"/>
        <end position="633"/>
    </location>
</feature>
<feature type="transmembrane region" description="Helical" evidence="6">
    <location>
        <begin position="384"/>
        <end position="403"/>
    </location>
</feature>
<feature type="transmembrane region" description="Helical" evidence="6">
    <location>
        <begin position="409"/>
        <end position="430"/>
    </location>
</feature>
<dbReference type="GO" id="GO:0016020">
    <property type="term" value="C:membrane"/>
    <property type="evidence" value="ECO:0007669"/>
    <property type="project" value="UniProtKB-SubCell"/>
</dbReference>
<keyword evidence="2 6" id="KW-0812">Transmembrane</keyword>
<evidence type="ECO:0000313" key="7">
    <source>
        <dbReference type="EMBL" id="KAK6185291.1"/>
    </source>
</evidence>